<keyword evidence="8" id="KW-1185">Reference proteome</keyword>
<evidence type="ECO:0000256" key="1">
    <source>
        <dbReference type="ARBA" id="ARBA00022527"/>
    </source>
</evidence>
<comment type="caution">
    <text evidence="7">The sequence shown here is derived from an EMBL/GenBank/DDBJ whole genome shotgun (WGS) entry which is preliminary data.</text>
</comment>
<keyword evidence="5" id="KW-0067">ATP-binding</keyword>
<dbReference type="Pfam" id="PF13581">
    <property type="entry name" value="HATPase_c_2"/>
    <property type="match status" value="1"/>
</dbReference>
<dbReference type="PANTHER" id="PTHR35526:SF9">
    <property type="entry name" value="SERINE-PROTEIN KINASE RSBW"/>
    <property type="match status" value="1"/>
</dbReference>
<dbReference type="GO" id="GO:0004674">
    <property type="term" value="F:protein serine/threonine kinase activity"/>
    <property type="evidence" value="ECO:0007669"/>
    <property type="project" value="UniProtKB-KW"/>
</dbReference>
<gene>
    <name evidence="7" type="primary">rsbW</name>
    <name evidence="7" type="ORF">GMB86_14110</name>
</gene>
<dbReference type="Proteomes" id="UP000440978">
    <property type="component" value="Unassembled WGS sequence"/>
</dbReference>
<evidence type="ECO:0000313" key="7">
    <source>
        <dbReference type="EMBL" id="MTT33134.1"/>
    </source>
</evidence>
<dbReference type="RefSeq" id="WP_141190908.1">
    <property type="nucleotide sequence ID" value="NZ_WNHB01000028.1"/>
</dbReference>
<dbReference type="InterPro" id="IPR050267">
    <property type="entry name" value="Anti-sigma-factor_SerPK"/>
</dbReference>
<evidence type="ECO:0000256" key="3">
    <source>
        <dbReference type="ARBA" id="ARBA00022741"/>
    </source>
</evidence>
<evidence type="ECO:0000256" key="5">
    <source>
        <dbReference type="ARBA" id="ARBA00022840"/>
    </source>
</evidence>
<keyword evidence="1" id="KW-0723">Serine/threonine-protein kinase</keyword>
<dbReference type="PANTHER" id="PTHR35526">
    <property type="entry name" value="ANTI-SIGMA-F FACTOR RSBW-RELATED"/>
    <property type="match status" value="1"/>
</dbReference>
<dbReference type="SUPFAM" id="SSF55874">
    <property type="entry name" value="ATPase domain of HSP90 chaperone/DNA topoisomerase II/histidine kinase"/>
    <property type="match status" value="1"/>
</dbReference>
<dbReference type="EMBL" id="WNHB01000028">
    <property type="protein sequence ID" value="MTT33134.1"/>
    <property type="molecule type" value="Genomic_DNA"/>
</dbReference>
<organism evidence="7 8">
    <name type="scientific">Terrilactibacillus tamarindi</name>
    <dbReference type="NCBI Taxonomy" id="2599694"/>
    <lineage>
        <taxon>Bacteria</taxon>
        <taxon>Bacillati</taxon>
        <taxon>Bacillota</taxon>
        <taxon>Bacilli</taxon>
        <taxon>Bacillales</taxon>
        <taxon>Bacillaceae</taxon>
        <taxon>Terrilactibacillus</taxon>
    </lineage>
</organism>
<proteinExistence type="predicted"/>
<dbReference type="AlphaFoldDB" id="A0A6N8CSK3"/>
<dbReference type="EC" id="2.7.11.1" evidence="7"/>
<dbReference type="GO" id="GO:0016989">
    <property type="term" value="F:sigma factor antagonist activity"/>
    <property type="evidence" value="ECO:0007669"/>
    <property type="project" value="InterPro"/>
</dbReference>
<evidence type="ECO:0000256" key="2">
    <source>
        <dbReference type="ARBA" id="ARBA00022679"/>
    </source>
</evidence>
<name>A0A6N8CSK3_9BACI</name>
<evidence type="ECO:0000256" key="4">
    <source>
        <dbReference type="ARBA" id="ARBA00022777"/>
    </source>
</evidence>
<sequence>METSNETVSLKIPAKSEFVGVARLTVSGIANRMGFNYDDIEDIKIAVSEACTNVVNHAYKNVDEGQIEINLNCSETSLTITVIDQGNCFEVDKVLNELKPIDVTMSLNQINEGGLGLFLINTLMDEVNISSGSGIIVKMSKLLNRDEVDMNANRVSTTTE</sequence>
<evidence type="ECO:0000313" key="8">
    <source>
        <dbReference type="Proteomes" id="UP000440978"/>
    </source>
</evidence>
<dbReference type="NCBIfam" id="NF003144">
    <property type="entry name" value="PRK04069.1"/>
    <property type="match status" value="1"/>
</dbReference>
<dbReference type="InterPro" id="IPR003594">
    <property type="entry name" value="HATPase_dom"/>
</dbReference>
<dbReference type="NCBIfam" id="TIGR01924">
    <property type="entry name" value="rsbW_low_gc"/>
    <property type="match status" value="1"/>
</dbReference>
<protein>
    <submittedName>
        <fullName evidence="7">Anti-sigma B factor RsbW</fullName>
        <ecNumber evidence="7">2.7.11.1</ecNumber>
    </submittedName>
</protein>
<evidence type="ECO:0000259" key="6">
    <source>
        <dbReference type="Pfam" id="PF13581"/>
    </source>
</evidence>
<dbReference type="InterPro" id="IPR036890">
    <property type="entry name" value="HATPase_C_sf"/>
</dbReference>
<keyword evidence="4" id="KW-0418">Kinase</keyword>
<feature type="domain" description="Histidine kinase/HSP90-like ATPase" evidence="6">
    <location>
        <begin position="12"/>
        <end position="141"/>
    </location>
</feature>
<accession>A0A6N8CSK3</accession>
<dbReference type="GO" id="GO:0005524">
    <property type="term" value="F:ATP binding"/>
    <property type="evidence" value="ECO:0007669"/>
    <property type="project" value="UniProtKB-KW"/>
</dbReference>
<keyword evidence="3" id="KW-0547">Nucleotide-binding</keyword>
<reference evidence="7 8" key="1">
    <citation type="submission" date="2019-11" db="EMBL/GenBank/DDBJ databases">
        <title>Terrilactibacillus tamarindus sp. nov. BCM23-1 isolated from bark of Tamarindus indica.</title>
        <authorList>
            <person name="Kingkaew E."/>
            <person name="Tanasupawat S."/>
        </authorList>
    </citation>
    <scope>NUCLEOTIDE SEQUENCE [LARGE SCALE GENOMIC DNA]</scope>
    <source>
        <strain evidence="7 8">BCM23-1</strain>
    </source>
</reference>
<dbReference type="Gene3D" id="3.30.565.10">
    <property type="entry name" value="Histidine kinase-like ATPase, C-terminal domain"/>
    <property type="match status" value="1"/>
</dbReference>
<dbReference type="InterPro" id="IPR010193">
    <property type="entry name" value="RsbW"/>
</dbReference>
<keyword evidence="2 7" id="KW-0808">Transferase</keyword>
<dbReference type="CDD" id="cd16936">
    <property type="entry name" value="HATPase_RsbW-like"/>
    <property type="match status" value="1"/>
</dbReference>
<dbReference type="OrthoDB" id="9798941at2"/>